<dbReference type="GO" id="GO:0071949">
    <property type="term" value="F:FAD binding"/>
    <property type="evidence" value="ECO:0007669"/>
    <property type="project" value="InterPro"/>
</dbReference>
<dbReference type="SUPFAM" id="SSF56176">
    <property type="entry name" value="FAD-binding/transporter-associated domain-like"/>
    <property type="match status" value="1"/>
</dbReference>
<dbReference type="GO" id="GO:0022904">
    <property type="term" value="P:respiratory electron transport chain"/>
    <property type="evidence" value="ECO:0007669"/>
    <property type="project" value="TreeGrafter"/>
</dbReference>
<evidence type="ECO:0000256" key="4">
    <source>
        <dbReference type="ARBA" id="ARBA00022827"/>
    </source>
</evidence>
<comment type="cofactor">
    <cofactor evidence="1">
        <name>FAD</name>
        <dbReference type="ChEBI" id="CHEBI:57692"/>
    </cofactor>
</comment>
<evidence type="ECO:0000256" key="2">
    <source>
        <dbReference type="ARBA" id="ARBA00008000"/>
    </source>
</evidence>
<evidence type="ECO:0000256" key="3">
    <source>
        <dbReference type="ARBA" id="ARBA00022630"/>
    </source>
</evidence>
<dbReference type="Gene3D" id="3.30.465.10">
    <property type="match status" value="1"/>
</dbReference>
<dbReference type="Gene3D" id="3.30.70.2190">
    <property type="match status" value="1"/>
</dbReference>
<dbReference type="InterPro" id="IPR036318">
    <property type="entry name" value="FAD-bd_PCMH-like_sf"/>
</dbReference>
<dbReference type="OrthoDB" id="9811557at2"/>
<protein>
    <submittedName>
        <fullName evidence="6">FAD-binding oxidoreductase</fullName>
    </submittedName>
</protein>
<dbReference type="Gene3D" id="1.10.45.10">
    <property type="entry name" value="Vanillyl-alcohol Oxidase, Chain A, domain 4"/>
    <property type="match status" value="1"/>
</dbReference>
<dbReference type="InterPro" id="IPR004113">
    <property type="entry name" value="FAD-bd_oxidored_4_C"/>
</dbReference>
<dbReference type="InterPro" id="IPR016169">
    <property type="entry name" value="FAD-bd_PCMH_sub2"/>
</dbReference>
<dbReference type="InterPro" id="IPR016164">
    <property type="entry name" value="FAD-linked_Oxase-like_C"/>
</dbReference>
<dbReference type="Pfam" id="PF02913">
    <property type="entry name" value="FAD-oxidase_C"/>
    <property type="match status" value="1"/>
</dbReference>
<keyword evidence="3" id="KW-0285">Flavoprotein</keyword>
<evidence type="ECO:0000259" key="5">
    <source>
        <dbReference type="PROSITE" id="PS51387"/>
    </source>
</evidence>
<dbReference type="InterPro" id="IPR016166">
    <property type="entry name" value="FAD-bd_PCMH"/>
</dbReference>
<dbReference type="SUPFAM" id="SSF55103">
    <property type="entry name" value="FAD-linked oxidases, C-terminal domain"/>
    <property type="match status" value="1"/>
</dbReference>
<organism evidence="6 7">
    <name type="scientific">Roseinatronobacter bogoriensis subsp. barguzinensis</name>
    <dbReference type="NCBI Taxonomy" id="441209"/>
    <lineage>
        <taxon>Bacteria</taxon>
        <taxon>Pseudomonadati</taxon>
        <taxon>Pseudomonadota</taxon>
        <taxon>Alphaproteobacteria</taxon>
        <taxon>Rhodobacterales</taxon>
        <taxon>Paracoccaceae</taxon>
        <taxon>Roseinatronobacter</taxon>
    </lineage>
</organism>
<reference evidence="6 7" key="1">
    <citation type="submission" date="2017-11" db="EMBL/GenBank/DDBJ databases">
        <title>Revised Sequence and Annotation of the Rhodobaca barguzinensis strain alga05 Genome.</title>
        <authorList>
            <person name="Kopejtka K."/>
            <person name="Tomasch J.M."/>
            <person name="Bunk B."/>
            <person name="Koblizek M."/>
        </authorList>
    </citation>
    <scope>NUCLEOTIDE SEQUENCE [LARGE SCALE GENOMIC DNA]</scope>
    <source>
        <strain evidence="7">alga05</strain>
    </source>
</reference>
<dbReference type="KEGG" id="rbg:BG454_14055"/>
<sequence>MLRPCDAAFLERLSASLPSDTLAAPAPRYLEEPRGRMTGQAGAVALPRNVEEVSVILRACHEAHVPVIAYGGGTGLVGAQVGQGDMLPLIVSLERMSAIRQVYPTENVLIAEAGAILADVQAGAEDAGRLFPLSLASEGSARIGGLLACNAGGVNVLRYGNARDLVLGLEVVLPDGRIWHGLNRLRKDNTGYDLRHLMIGSEGTLGVITAASLRLFSRPVVQGAALMVVDSPEAALRLLALAQARLGEGISAFELIGGMGLVFLAEAMPHLRQPFAAAPDWMVLIDLGLSADRNATDALEGLFAAALDQGLVHDGVIAASLAQRKEFWNLRESIPEANRHIGAISSHDISLPLSAIAPFIERAGQGLAQIEALRVNCFGHLGDGNLHYNVFPAPGRDRASYESLRDRIKTFVHDLVHQMGGSISAEHGIGRMKAADLVTYGDPVKLAAMRAIKDALDPHGIMNPGAVLMQQEMKRE</sequence>
<dbReference type="PROSITE" id="PS51387">
    <property type="entry name" value="FAD_PCMH"/>
    <property type="match status" value="1"/>
</dbReference>
<dbReference type="FunFam" id="1.10.45.10:FF:000001">
    <property type="entry name" value="D-lactate dehydrogenase mitochondrial"/>
    <property type="match status" value="1"/>
</dbReference>
<evidence type="ECO:0000313" key="6">
    <source>
        <dbReference type="EMBL" id="ATX66807.1"/>
    </source>
</evidence>
<keyword evidence="7" id="KW-1185">Reference proteome</keyword>
<evidence type="ECO:0000313" key="7">
    <source>
        <dbReference type="Proteomes" id="UP000228948"/>
    </source>
</evidence>
<dbReference type="InterPro" id="IPR051264">
    <property type="entry name" value="FAD-oxidored/transferase_4"/>
</dbReference>
<keyword evidence="4" id="KW-0274">FAD</keyword>
<dbReference type="Pfam" id="PF01565">
    <property type="entry name" value="FAD_binding_4"/>
    <property type="match status" value="1"/>
</dbReference>
<dbReference type="RefSeq" id="WP_071481281.1">
    <property type="nucleotide sequence ID" value="NZ_CP024899.1"/>
</dbReference>
<accession>A0A2K8KBK7</accession>
<dbReference type="InterPro" id="IPR016171">
    <property type="entry name" value="Vanillyl_alc_oxidase_C-sub2"/>
</dbReference>
<dbReference type="STRING" id="441209.GCA_001870665_02594"/>
<dbReference type="InterPro" id="IPR006094">
    <property type="entry name" value="Oxid_FAD_bind_N"/>
</dbReference>
<dbReference type="Gene3D" id="3.30.43.10">
    <property type="entry name" value="Uridine Diphospho-n-acetylenolpyruvylglucosamine Reductase, domain 2"/>
    <property type="match status" value="1"/>
</dbReference>
<evidence type="ECO:0000256" key="1">
    <source>
        <dbReference type="ARBA" id="ARBA00001974"/>
    </source>
</evidence>
<dbReference type="PANTHER" id="PTHR43716">
    <property type="entry name" value="D-2-HYDROXYGLUTARATE DEHYDROGENASE, MITOCHONDRIAL"/>
    <property type="match status" value="1"/>
</dbReference>
<dbReference type="InterPro" id="IPR016167">
    <property type="entry name" value="FAD-bd_PCMH_sub1"/>
</dbReference>
<dbReference type="GO" id="GO:0003824">
    <property type="term" value="F:catalytic activity"/>
    <property type="evidence" value="ECO:0007669"/>
    <property type="project" value="InterPro"/>
</dbReference>
<dbReference type="Proteomes" id="UP000228948">
    <property type="component" value="Chromosome"/>
</dbReference>
<name>A0A2K8KBK7_9RHOB</name>
<gene>
    <name evidence="6" type="ORF">BG454_14055</name>
</gene>
<comment type="similarity">
    <text evidence="2">Belongs to the FAD-binding oxidoreductase/transferase type 4 family.</text>
</comment>
<dbReference type="PANTHER" id="PTHR43716:SF2">
    <property type="entry name" value="BLL6224 PROTEIN"/>
    <property type="match status" value="1"/>
</dbReference>
<dbReference type="EMBL" id="CP024899">
    <property type="protein sequence ID" value="ATX66807.1"/>
    <property type="molecule type" value="Genomic_DNA"/>
</dbReference>
<dbReference type="Gene3D" id="3.30.70.2740">
    <property type="match status" value="1"/>
</dbReference>
<proteinExistence type="inferred from homology"/>
<feature type="domain" description="FAD-binding PCMH-type" evidence="5">
    <location>
        <begin position="37"/>
        <end position="218"/>
    </location>
</feature>
<dbReference type="AlphaFoldDB" id="A0A2K8KBK7"/>